<protein>
    <submittedName>
        <fullName evidence="2">Phage tail protein</fullName>
    </submittedName>
</protein>
<evidence type="ECO:0000259" key="1">
    <source>
        <dbReference type="Pfam" id="PF12571"/>
    </source>
</evidence>
<feature type="domain" description="Phage tail fibre protein N-terminal" evidence="1">
    <location>
        <begin position="4"/>
        <end position="137"/>
    </location>
</feature>
<gene>
    <name evidence="2" type="ORF">GY169_13640</name>
</gene>
<name>A0A6G9RP95_9ENTR</name>
<dbReference type="PANTHER" id="PTHR35191">
    <property type="entry name" value="PROPHAGE SIDE TAIL FIBER PROTEIN HOMOLOG STFQ-RELATED"/>
    <property type="match status" value="1"/>
</dbReference>
<dbReference type="EMBL" id="CP050321">
    <property type="protein sequence ID" value="QIR27779.1"/>
    <property type="molecule type" value="Genomic_DNA"/>
</dbReference>
<keyword evidence="3" id="KW-1185">Reference proteome</keyword>
<dbReference type="PANTHER" id="PTHR35191:SF1">
    <property type="entry name" value="PROPHAGE SIDE TAIL FIBER PROTEIN HOMOLOG STFQ-RELATED"/>
    <property type="match status" value="1"/>
</dbReference>
<dbReference type="Proteomes" id="UP000503580">
    <property type="component" value="Chromosome"/>
</dbReference>
<evidence type="ECO:0000313" key="2">
    <source>
        <dbReference type="EMBL" id="QIR27779.1"/>
    </source>
</evidence>
<organism evidence="2 3">
    <name type="scientific">Kluyvera genomosp. 3</name>
    <dbReference type="NCBI Taxonomy" id="2774055"/>
    <lineage>
        <taxon>Bacteria</taxon>
        <taxon>Pseudomonadati</taxon>
        <taxon>Pseudomonadota</taxon>
        <taxon>Gammaproteobacteria</taxon>
        <taxon>Enterobacterales</taxon>
        <taxon>Enterobacteriaceae</taxon>
        <taxon>Kluyvera</taxon>
    </lineage>
</organism>
<dbReference type="Pfam" id="PF12571">
    <property type="entry name" value="Phage_tail_fib"/>
    <property type="match status" value="1"/>
</dbReference>
<dbReference type="InterPro" id="IPR022225">
    <property type="entry name" value="Phage_tail_fibre_N"/>
</dbReference>
<sequence length="369" mass="39320">MADTRYYSTLTSRGKELEAESSAKGSPVIIQNFVIGDGNGEPTIPDPVRTSLINEVYRGTISSLEVSPEQANQFIAHLVIPASSGGFTVREAGLLTDAGELYAVANCAAIEKPQKGVSISLQFRLAVSDTAEIELNVATGEGLFLRQDANLSDLKDVVQARKNMDLKGAALLDVGDKSNTVAAGDDPRITNAVQRTGDVMSGDLVLQNLYIDGADFIGKRKVITNADGTNGTNGMRLYGLGDMYADIYHYEQPGIRHSLSIHVVGGGGDAYFEFWQNGEFRYGGNILATDGNIYGSAWGGWLRDYLGNFATGVRLGAETSVVMNDGNTYRAPWGSVVTGITKGGGGNPTNLFFKPIQVFLNGAWITIGG</sequence>
<reference evidence="2 3" key="1">
    <citation type="submission" date="2020-02" db="EMBL/GenBank/DDBJ databases">
        <title>Whole genome PO2S7.</title>
        <authorList>
            <person name="Singha K.M."/>
        </authorList>
    </citation>
    <scope>NUCLEOTIDE SEQUENCE [LARGE SCALE GENOMIC DNA]</scope>
    <source>
        <strain evidence="2 3">PO2S7</strain>
    </source>
</reference>
<dbReference type="Gene3D" id="6.20.70.20">
    <property type="match status" value="1"/>
</dbReference>
<evidence type="ECO:0000313" key="3">
    <source>
        <dbReference type="Proteomes" id="UP000503580"/>
    </source>
</evidence>
<dbReference type="KEGG" id="kgn:GY169_13640"/>
<accession>A0A6G9RP95</accession>
<dbReference type="AlphaFoldDB" id="A0A6G9RP95"/>
<dbReference type="RefSeq" id="WP_167576072.1">
    <property type="nucleotide sequence ID" value="NZ_CP050321.1"/>
</dbReference>
<proteinExistence type="predicted"/>
<dbReference type="InterPro" id="IPR051934">
    <property type="entry name" value="Phage_Tail_Fiber_Structural"/>
</dbReference>